<reference evidence="5" key="1">
    <citation type="journal article" date="2020" name="Cell">
        <title>Large-Scale Comparative Analyses of Tick Genomes Elucidate Their Genetic Diversity and Vector Capacities.</title>
        <authorList>
            <consortium name="Tick Genome and Microbiome Consortium (TIGMIC)"/>
            <person name="Jia N."/>
            <person name="Wang J."/>
            <person name="Shi W."/>
            <person name="Du L."/>
            <person name="Sun Y."/>
            <person name="Zhan W."/>
            <person name="Jiang J.F."/>
            <person name="Wang Q."/>
            <person name="Zhang B."/>
            <person name="Ji P."/>
            <person name="Bell-Sakyi L."/>
            <person name="Cui X.M."/>
            <person name="Yuan T.T."/>
            <person name="Jiang B.G."/>
            <person name="Yang W.F."/>
            <person name="Lam T.T."/>
            <person name="Chang Q.C."/>
            <person name="Ding S.J."/>
            <person name="Wang X.J."/>
            <person name="Zhu J.G."/>
            <person name="Ruan X.D."/>
            <person name="Zhao L."/>
            <person name="Wei J.T."/>
            <person name="Ye R.Z."/>
            <person name="Que T.C."/>
            <person name="Du C.H."/>
            <person name="Zhou Y.H."/>
            <person name="Cheng J.X."/>
            <person name="Dai P.F."/>
            <person name="Guo W.B."/>
            <person name="Han X.H."/>
            <person name="Huang E.J."/>
            <person name="Li L.F."/>
            <person name="Wei W."/>
            <person name="Gao Y.C."/>
            <person name="Liu J.Z."/>
            <person name="Shao H.Z."/>
            <person name="Wang X."/>
            <person name="Wang C.C."/>
            <person name="Yang T.C."/>
            <person name="Huo Q.B."/>
            <person name="Li W."/>
            <person name="Chen H.Y."/>
            <person name="Chen S.E."/>
            <person name="Zhou L.G."/>
            <person name="Ni X.B."/>
            <person name="Tian J.H."/>
            <person name="Sheng Y."/>
            <person name="Liu T."/>
            <person name="Pan Y.S."/>
            <person name="Xia L.Y."/>
            <person name="Li J."/>
            <person name="Zhao F."/>
            <person name="Cao W.C."/>
        </authorList>
    </citation>
    <scope>NUCLEOTIDE SEQUENCE</scope>
    <source>
        <strain evidence="5">Rmic-2018</strain>
    </source>
</reference>
<dbReference type="Proteomes" id="UP000821866">
    <property type="component" value="Chromosome 1"/>
</dbReference>
<dbReference type="PANTHER" id="PTHR23048:SF0">
    <property type="entry name" value="CALMODULIN LIKE 3"/>
    <property type="match status" value="1"/>
</dbReference>
<organism evidence="5 6">
    <name type="scientific">Rhipicephalus microplus</name>
    <name type="common">Cattle tick</name>
    <name type="synonym">Boophilus microplus</name>
    <dbReference type="NCBI Taxonomy" id="6941"/>
    <lineage>
        <taxon>Eukaryota</taxon>
        <taxon>Metazoa</taxon>
        <taxon>Ecdysozoa</taxon>
        <taxon>Arthropoda</taxon>
        <taxon>Chelicerata</taxon>
        <taxon>Arachnida</taxon>
        <taxon>Acari</taxon>
        <taxon>Parasitiformes</taxon>
        <taxon>Ixodida</taxon>
        <taxon>Ixodoidea</taxon>
        <taxon>Ixodidae</taxon>
        <taxon>Rhipicephalinae</taxon>
        <taxon>Rhipicephalus</taxon>
        <taxon>Boophilus</taxon>
    </lineage>
</organism>
<evidence type="ECO:0000259" key="4">
    <source>
        <dbReference type="PROSITE" id="PS50222"/>
    </source>
</evidence>
<evidence type="ECO:0000256" key="1">
    <source>
        <dbReference type="ARBA" id="ARBA00022737"/>
    </source>
</evidence>
<sequence length="335" mass="37561">MRQTRTGLSTVTYETSREKLRLSIDGKLAPRRDGSIPAPPVDGAAGVFTFHRRLRRGARVRAGDLIAAAHQQEVARRRQPWLARDDSSLSAAKAGEEEGGGGRGQMERIEDKARKGTRLLLGVVHVNISPILSAAVVQQFRRSAADPRSRVRSRQRRSQFDGEFKEAFMLFDKDSDGRITSSELGIVMRSLGQRPTETELRNMVTLVDTDATSLNPENLPCLFVSLSVRRVRYNPDGSQVRARGAQPRIPFSETKNIDAPARASSSLAIHHRALRDRSNHRSSEQCTPSSPRIRYRRCPGADQPRTPRHPPLNLYIYPPTTMSVRYLGVHFSFIY</sequence>
<proteinExistence type="predicted"/>
<feature type="domain" description="EF-hand" evidence="4">
    <location>
        <begin position="159"/>
        <end position="194"/>
    </location>
</feature>
<dbReference type="PROSITE" id="PS50222">
    <property type="entry name" value="EF_HAND_2"/>
    <property type="match status" value="1"/>
</dbReference>
<keyword evidence="6" id="KW-1185">Reference proteome</keyword>
<feature type="region of interest" description="Disordered" evidence="3">
    <location>
        <begin position="77"/>
        <end position="108"/>
    </location>
</feature>
<dbReference type="AlphaFoldDB" id="A0A9J6F7K3"/>
<dbReference type="InterPro" id="IPR002048">
    <property type="entry name" value="EF_hand_dom"/>
</dbReference>
<dbReference type="PANTHER" id="PTHR23048">
    <property type="entry name" value="MYOSIN LIGHT CHAIN 1, 3"/>
    <property type="match status" value="1"/>
</dbReference>
<evidence type="ECO:0000256" key="3">
    <source>
        <dbReference type="SAM" id="MobiDB-lite"/>
    </source>
</evidence>
<accession>A0A9J6F7K3</accession>
<evidence type="ECO:0000256" key="2">
    <source>
        <dbReference type="ARBA" id="ARBA00022837"/>
    </source>
</evidence>
<dbReference type="InterPro" id="IPR011992">
    <property type="entry name" value="EF-hand-dom_pair"/>
</dbReference>
<dbReference type="SMART" id="SM00054">
    <property type="entry name" value="EFh"/>
    <property type="match status" value="1"/>
</dbReference>
<comment type="caution">
    <text evidence="5">The sequence shown here is derived from an EMBL/GenBank/DDBJ whole genome shotgun (WGS) entry which is preliminary data.</text>
</comment>
<evidence type="ECO:0000313" key="6">
    <source>
        <dbReference type="Proteomes" id="UP000821866"/>
    </source>
</evidence>
<reference evidence="5" key="2">
    <citation type="submission" date="2021-09" db="EMBL/GenBank/DDBJ databases">
        <authorList>
            <person name="Jia N."/>
            <person name="Wang J."/>
            <person name="Shi W."/>
            <person name="Du L."/>
            <person name="Sun Y."/>
            <person name="Zhan W."/>
            <person name="Jiang J."/>
            <person name="Wang Q."/>
            <person name="Zhang B."/>
            <person name="Ji P."/>
            <person name="Sakyi L.B."/>
            <person name="Cui X."/>
            <person name="Yuan T."/>
            <person name="Jiang B."/>
            <person name="Yang W."/>
            <person name="Lam T.T.-Y."/>
            <person name="Chang Q."/>
            <person name="Ding S."/>
            <person name="Wang X."/>
            <person name="Zhu J."/>
            <person name="Ruan X."/>
            <person name="Zhao L."/>
            <person name="Wei J."/>
            <person name="Que T."/>
            <person name="Du C."/>
            <person name="Cheng J."/>
            <person name="Dai P."/>
            <person name="Han X."/>
            <person name="Huang E."/>
            <person name="Gao Y."/>
            <person name="Liu J."/>
            <person name="Shao H."/>
            <person name="Ye R."/>
            <person name="Li L."/>
            <person name="Wei W."/>
            <person name="Wang X."/>
            <person name="Wang C."/>
            <person name="Huo Q."/>
            <person name="Li W."/>
            <person name="Guo W."/>
            <person name="Chen H."/>
            <person name="Chen S."/>
            <person name="Zhou L."/>
            <person name="Zhou L."/>
            <person name="Ni X."/>
            <person name="Tian J."/>
            <person name="Zhou Y."/>
            <person name="Sheng Y."/>
            <person name="Liu T."/>
            <person name="Pan Y."/>
            <person name="Xia L."/>
            <person name="Li J."/>
            <person name="Zhao F."/>
            <person name="Cao W."/>
        </authorList>
    </citation>
    <scope>NUCLEOTIDE SEQUENCE</scope>
    <source>
        <strain evidence="5">Rmic-2018</strain>
        <tissue evidence="5">Larvae</tissue>
    </source>
</reference>
<dbReference type="GO" id="GO:0016460">
    <property type="term" value="C:myosin II complex"/>
    <property type="evidence" value="ECO:0007669"/>
    <property type="project" value="TreeGrafter"/>
</dbReference>
<dbReference type="CDD" id="cd00051">
    <property type="entry name" value="EFh"/>
    <property type="match status" value="1"/>
</dbReference>
<keyword evidence="2" id="KW-0106">Calcium</keyword>
<gene>
    <name evidence="5" type="ORF">HPB51_021200</name>
</gene>
<dbReference type="Gene3D" id="1.10.238.10">
    <property type="entry name" value="EF-hand"/>
    <property type="match status" value="1"/>
</dbReference>
<dbReference type="GO" id="GO:0005509">
    <property type="term" value="F:calcium ion binding"/>
    <property type="evidence" value="ECO:0007669"/>
    <property type="project" value="InterPro"/>
</dbReference>
<dbReference type="SUPFAM" id="SSF47473">
    <property type="entry name" value="EF-hand"/>
    <property type="match status" value="1"/>
</dbReference>
<keyword evidence="1" id="KW-0677">Repeat</keyword>
<evidence type="ECO:0000313" key="5">
    <source>
        <dbReference type="EMBL" id="KAH8042116.1"/>
    </source>
</evidence>
<feature type="region of interest" description="Disordered" evidence="3">
    <location>
        <begin position="273"/>
        <end position="310"/>
    </location>
</feature>
<dbReference type="FunFam" id="1.10.238.10:FF:000178">
    <property type="entry name" value="Calmodulin-2 A"/>
    <property type="match status" value="1"/>
</dbReference>
<dbReference type="InterPro" id="IPR018247">
    <property type="entry name" value="EF_Hand_1_Ca_BS"/>
</dbReference>
<dbReference type="PROSITE" id="PS00018">
    <property type="entry name" value="EF_HAND_1"/>
    <property type="match status" value="1"/>
</dbReference>
<name>A0A9J6F7K3_RHIMP</name>
<dbReference type="Pfam" id="PF13405">
    <property type="entry name" value="EF-hand_6"/>
    <property type="match status" value="1"/>
</dbReference>
<protein>
    <recommendedName>
        <fullName evidence="4">EF-hand domain-containing protein</fullName>
    </recommendedName>
</protein>
<dbReference type="EMBL" id="JABSTU010000001">
    <property type="protein sequence ID" value="KAH8042116.1"/>
    <property type="molecule type" value="Genomic_DNA"/>
</dbReference>
<dbReference type="InterPro" id="IPR050230">
    <property type="entry name" value="CALM/Myosin/TropC-like"/>
</dbReference>